<dbReference type="AlphaFoldDB" id="A0A848J0S8"/>
<evidence type="ECO:0000256" key="1">
    <source>
        <dbReference type="SAM" id="Phobius"/>
    </source>
</evidence>
<dbReference type="RefSeq" id="WP_169684493.1">
    <property type="nucleotide sequence ID" value="NZ_JABBNU010000011.1"/>
</dbReference>
<dbReference type="EMBL" id="JABBNU010000011">
    <property type="protein sequence ID" value="NMM50167.1"/>
    <property type="molecule type" value="Genomic_DNA"/>
</dbReference>
<keyword evidence="1" id="KW-1133">Transmembrane helix</keyword>
<feature type="transmembrane region" description="Helical" evidence="1">
    <location>
        <begin position="48"/>
        <end position="66"/>
    </location>
</feature>
<feature type="chain" id="PRO_5033029704" evidence="2">
    <location>
        <begin position="19"/>
        <end position="82"/>
    </location>
</feature>
<evidence type="ECO:0000256" key="2">
    <source>
        <dbReference type="SAM" id="SignalP"/>
    </source>
</evidence>
<dbReference type="Proteomes" id="UP000559010">
    <property type="component" value="Unassembled WGS sequence"/>
</dbReference>
<keyword evidence="1" id="KW-0472">Membrane</keyword>
<evidence type="ECO:0000313" key="4">
    <source>
        <dbReference type="Proteomes" id="UP000559010"/>
    </source>
</evidence>
<accession>A0A848J0S8</accession>
<gene>
    <name evidence="3" type="ORF">HH304_17295</name>
</gene>
<keyword evidence="2" id="KW-0732">Signal</keyword>
<name>A0A848J0S8_9BACT</name>
<evidence type="ECO:0000313" key="3">
    <source>
        <dbReference type="EMBL" id="NMM50167.1"/>
    </source>
</evidence>
<reference evidence="3 4" key="1">
    <citation type="submission" date="2020-04" db="EMBL/GenBank/DDBJ databases">
        <title>Flammeovirgaceae bacterium KN852 isolated from deep sea.</title>
        <authorList>
            <person name="Zhang D.-C."/>
        </authorList>
    </citation>
    <scope>NUCLEOTIDE SEQUENCE [LARGE SCALE GENOMIC DNA]</scope>
    <source>
        <strain evidence="3 4">KN852</strain>
    </source>
</reference>
<protein>
    <submittedName>
        <fullName evidence="3">Uncharacterized protein</fullName>
    </submittedName>
</protein>
<keyword evidence="4" id="KW-1185">Reference proteome</keyword>
<sequence length="82" mass="8950">MKKLLFSLLILISNIALNAQCAMCVATLETNVSEDGGSLASSLNTGILYLFLTPYVAIGVIAFLWYRTSKRNAQNKLNSSYS</sequence>
<comment type="caution">
    <text evidence="3">The sequence shown here is derived from an EMBL/GenBank/DDBJ whole genome shotgun (WGS) entry which is preliminary data.</text>
</comment>
<proteinExistence type="predicted"/>
<feature type="signal peptide" evidence="2">
    <location>
        <begin position="1"/>
        <end position="18"/>
    </location>
</feature>
<organism evidence="3 4">
    <name type="scientific">Marinigracilibium pacificum</name>
    <dbReference type="NCBI Taxonomy" id="2729599"/>
    <lineage>
        <taxon>Bacteria</taxon>
        <taxon>Pseudomonadati</taxon>
        <taxon>Bacteroidota</taxon>
        <taxon>Cytophagia</taxon>
        <taxon>Cytophagales</taxon>
        <taxon>Flammeovirgaceae</taxon>
        <taxon>Marinigracilibium</taxon>
    </lineage>
</organism>
<keyword evidence="1" id="KW-0812">Transmembrane</keyword>